<evidence type="ECO:0000256" key="2">
    <source>
        <dbReference type="ARBA" id="ARBA00010752"/>
    </source>
</evidence>
<comment type="subcellular location">
    <subcellularLocation>
        <location evidence="1 10">Cytoplasm</location>
    </subcellularLocation>
</comment>
<evidence type="ECO:0000259" key="12">
    <source>
        <dbReference type="Pfam" id="PF02767"/>
    </source>
</evidence>
<dbReference type="GO" id="GO:0005737">
    <property type="term" value="C:cytoplasm"/>
    <property type="evidence" value="ECO:0007669"/>
    <property type="project" value="UniProtKB-SubCell"/>
</dbReference>
<keyword evidence="5 10" id="KW-0808">Transferase</keyword>
<reference evidence="14 15" key="1">
    <citation type="submission" date="2014-09" db="EMBL/GenBank/DDBJ databases">
        <title>Genome sequencing of Methyloceanibacter caenitepidi Gela4.</title>
        <authorList>
            <person name="Takeuchi M."/>
            <person name="Susumu S."/>
            <person name="Kamagata Y."/>
            <person name="Oshima K."/>
            <person name="Hattori M."/>
            <person name="Iwasaki W."/>
        </authorList>
    </citation>
    <scope>NUCLEOTIDE SEQUENCE [LARGE SCALE GENOMIC DNA]</scope>
    <source>
        <strain evidence="14 15">Gela4</strain>
    </source>
</reference>
<dbReference type="Gene3D" id="3.10.150.10">
    <property type="entry name" value="DNA Polymerase III, subunit A, domain 2"/>
    <property type="match status" value="1"/>
</dbReference>
<dbReference type="InterPro" id="IPR022635">
    <property type="entry name" value="DNA_polIII_beta_C"/>
</dbReference>
<feature type="domain" description="DNA polymerase III beta sliding clamp central" evidence="12">
    <location>
        <begin position="130"/>
        <end position="248"/>
    </location>
</feature>
<accession>A0A0A8K2B5</accession>
<dbReference type="PIRSF" id="PIRSF000804">
    <property type="entry name" value="DNA_pol_III_b"/>
    <property type="match status" value="1"/>
</dbReference>
<dbReference type="InterPro" id="IPR022637">
    <property type="entry name" value="DNA_polIII_beta_cen"/>
</dbReference>
<sequence>MRLTIEKPKLARALAHMASVVERRNTIPILSNVLLTAGENALKLTATDLDMEVVETVDCTIAADGAVTVPAHMFNDIVRKLPDGDIAIDRDAEQERLTITSGPAQFSLQTLPADDFPTLSVEDLDHSFTVPAANLKRLIEKTRFAISTEETRYYLNGIYLHAAETDGKETLRAVATDGHRLAQVEIALPAGAKGMPGVIVPRKTVADLLHLTEAGDEDIRIELSPSKIRVSAGQIVLTSKLIDGTFPDYERVIPQGNDKRLELDNVTFEQAVDRVSTLSNDKGRAVKLALAGDTLTLTVNNPESGSATEELPVSYDADPLEIGFNARYLLDIAQQLESETAEFLFADPGSPTMVRDVKDTSTLYVLMPMRV</sequence>
<evidence type="ECO:0000256" key="9">
    <source>
        <dbReference type="ARBA" id="ARBA00023125"/>
    </source>
</evidence>
<dbReference type="NCBIfam" id="TIGR00663">
    <property type="entry name" value="dnan"/>
    <property type="match status" value="1"/>
</dbReference>
<feature type="domain" description="DNA polymerase III beta sliding clamp C-terminal" evidence="13">
    <location>
        <begin position="251"/>
        <end position="370"/>
    </location>
</feature>
<keyword evidence="15" id="KW-1185">Reference proteome</keyword>
<dbReference type="InterPro" id="IPR046938">
    <property type="entry name" value="DNA_clamp_sf"/>
</dbReference>
<keyword evidence="9" id="KW-0238">DNA-binding</keyword>
<dbReference type="GO" id="GO:0009360">
    <property type="term" value="C:DNA polymerase III complex"/>
    <property type="evidence" value="ECO:0007669"/>
    <property type="project" value="InterPro"/>
</dbReference>
<protein>
    <recommendedName>
        <fullName evidence="3 10">Beta sliding clamp</fullName>
    </recommendedName>
</protein>
<evidence type="ECO:0000256" key="6">
    <source>
        <dbReference type="ARBA" id="ARBA00022695"/>
    </source>
</evidence>
<evidence type="ECO:0000313" key="14">
    <source>
        <dbReference type="EMBL" id="BAQ16144.1"/>
    </source>
</evidence>
<proteinExistence type="inferred from homology"/>
<keyword evidence="6 10" id="KW-0548">Nucleotidyltransferase</keyword>
<dbReference type="Pfam" id="PF02767">
    <property type="entry name" value="DNA_pol3_beta_2"/>
    <property type="match status" value="1"/>
</dbReference>
<keyword evidence="7 10" id="KW-0235">DNA replication</keyword>
<dbReference type="OrthoDB" id="8421503at2"/>
<dbReference type="GO" id="GO:0003887">
    <property type="term" value="F:DNA-directed DNA polymerase activity"/>
    <property type="evidence" value="ECO:0007669"/>
    <property type="project" value="UniProtKB-UniRule"/>
</dbReference>
<evidence type="ECO:0000256" key="1">
    <source>
        <dbReference type="ARBA" id="ARBA00004496"/>
    </source>
</evidence>
<dbReference type="KEGG" id="mcg:GL4_0681"/>
<dbReference type="Proteomes" id="UP000031643">
    <property type="component" value="Chromosome"/>
</dbReference>
<dbReference type="Pfam" id="PF00712">
    <property type="entry name" value="DNA_pol3_beta"/>
    <property type="match status" value="1"/>
</dbReference>
<dbReference type="InterPro" id="IPR022634">
    <property type="entry name" value="DNA_polIII_beta_N"/>
</dbReference>
<evidence type="ECO:0000313" key="15">
    <source>
        <dbReference type="Proteomes" id="UP000031643"/>
    </source>
</evidence>
<evidence type="ECO:0000259" key="13">
    <source>
        <dbReference type="Pfam" id="PF02768"/>
    </source>
</evidence>
<keyword evidence="4 10" id="KW-0963">Cytoplasm</keyword>
<comment type="function">
    <text evidence="10">Confers DNA tethering and processivity to DNA polymerases and other proteins. Acts as a clamp, forming a ring around DNA (a reaction catalyzed by the clamp-loading complex) which diffuses in an ATP-independent manner freely and bidirectionally along dsDNA. Initially characterized for its ability to contact the catalytic subunit of DNA polymerase III (Pol III), a complex, multichain enzyme responsible for most of the replicative synthesis in bacteria; Pol III exhibits 3'-5' exonuclease proofreading activity. The beta chain is required for initiation of replication as well as for processivity of DNA replication.</text>
</comment>
<evidence type="ECO:0000256" key="7">
    <source>
        <dbReference type="ARBA" id="ARBA00022705"/>
    </source>
</evidence>
<evidence type="ECO:0000256" key="4">
    <source>
        <dbReference type="ARBA" id="ARBA00022490"/>
    </source>
</evidence>
<dbReference type="PANTHER" id="PTHR30478">
    <property type="entry name" value="DNA POLYMERASE III SUBUNIT BETA"/>
    <property type="match status" value="1"/>
</dbReference>
<evidence type="ECO:0000256" key="3">
    <source>
        <dbReference type="ARBA" id="ARBA00021035"/>
    </source>
</evidence>
<keyword evidence="8 10" id="KW-0239">DNA-directed DNA polymerase</keyword>
<dbReference type="HOGENOM" id="CLU_038149_4_2_5"/>
<gene>
    <name evidence="14" type="ORF">GL4_0681</name>
</gene>
<dbReference type="SMART" id="SM00480">
    <property type="entry name" value="POL3Bc"/>
    <property type="match status" value="1"/>
</dbReference>
<dbReference type="CDD" id="cd00140">
    <property type="entry name" value="beta_clamp"/>
    <property type="match status" value="1"/>
</dbReference>
<organism evidence="14 15">
    <name type="scientific">Methyloceanibacter caenitepidi</name>
    <dbReference type="NCBI Taxonomy" id="1384459"/>
    <lineage>
        <taxon>Bacteria</taxon>
        <taxon>Pseudomonadati</taxon>
        <taxon>Pseudomonadota</taxon>
        <taxon>Alphaproteobacteria</taxon>
        <taxon>Hyphomicrobiales</taxon>
        <taxon>Hyphomicrobiaceae</taxon>
        <taxon>Methyloceanibacter</taxon>
    </lineage>
</organism>
<dbReference type="GO" id="GO:0006271">
    <property type="term" value="P:DNA strand elongation involved in DNA replication"/>
    <property type="evidence" value="ECO:0007669"/>
    <property type="project" value="TreeGrafter"/>
</dbReference>
<feature type="domain" description="DNA polymerase III beta sliding clamp N-terminal" evidence="11">
    <location>
        <begin position="1"/>
        <end position="119"/>
    </location>
</feature>
<comment type="subunit">
    <text evidence="10">Forms a ring-shaped head-to-tail homodimer around DNA.</text>
</comment>
<dbReference type="AlphaFoldDB" id="A0A0A8K2B5"/>
<dbReference type="STRING" id="1384459.GL4_0681"/>
<dbReference type="SUPFAM" id="SSF55979">
    <property type="entry name" value="DNA clamp"/>
    <property type="match status" value="3"/>
</dbReference>
<dbReference type="EMBL" id="AP014648">
    <property type="protein sequence ID" value="BAQ16144.1"/>
    <property type="molecule type" value="Genomic_DNA"/>
</dbReference>
<dbReference type="PANTHER" id="PTHR30478:SF0">
    <property type="entry name" value="BETA SLIDING CLAMP"/>
    <property type="match status" value="1"/>
</dbReference>
<dbReference type="InterPro" id="IPR001001">
    <property type="entry name" value="DNA_polIII_beta"/>
</dbReference>
<evidence type="ECO:0000259" key="11">
    <source>
        <dbReference type="Pfam" id="PF00712"/>
    </source>
</evidence>
<dbReference type="Gene3D" id="3.70.10.10">
    <property type="match status" value="1"/>
</dbReference>
<dbReference type="GO" id="GO:0008408">
    <property type="term" value="F:3'-5' exonuclease activity"/>
    <property type="evidence" value="ECO:0007669"/>
    <property type="project" value="InterPro"/>
</dbReference>
<dbReference type="Pfam" id="PF02768">
    <property type="entry name" value="DNA_pol3_beta_3"/>
    <property type="match status" value="1"/>
</dbReference>
<dbReference type="GO" id="GO:0003677">
    <property type="term" value="F:DNA binding"/>
    <property type="evidence" value="ECO:0007669"/>
    <property type="project" value="UniProtKB-UniRule"/>
</dbReference>
<name>A0A0A8K2B5_9HYPH</name>
<dbReference type="RefSeq" id="WP_045364529.1">
    <property type="nucleotide sequence ID" value="NZ_AP014648.1"/>
</dbReference>
<comment type="similarity">
    <text evidence="2 10">Belongs to the beta sliding clamp family.</text>
</comment>
<evidence type="ECO:0000256" key="10">
    <source>
        <dbReference type="PIRNR" id="PIRNR000804"/>
    </source>
</evidence>
<evidence type="ECO:0000256" key="8">
    <source>
        <dbReference type="ARBA" id="ARBA00022932"/>
    </source>
</evidence>
<evidence type="ECO:0000256" key="5">
    <source>
        <dbReference type="ARBA" id="ARBA00022679"/>
    </source>
</evidence>